<reference evidence="2 3" key="1">
    <citation type="submission" date="2016-06" db="EMBL/GenBank/DDBJ databases">
        <authorList>
            <person name="Kjaerup R.B."/>
            <person name="Dalgaard T.S."/>
            <person name="Juul-Madsen H.R."/>
        </authorList>
    </citation>
    <scope>NUCLEOTIDE SEQUENCE [LARGE SCALE GENOMIC DNA]</scope>
    <source>
        <strain evidence="2 3">Pb300</strain>
    </source>
</reference>
<dbReference type="EMBL" id="LZYO01000028">
    <property type="protein sequence ID" value="ODH42272.1"/>
    <property type="molecule type" value="Genomic_DNA"/>
</dbReference>
<gene>
    <name evidence="2" type="ORF">ACO22_01213</name>
</gene>
<dbReference type="AlphaFoldDB" id="A0A1D2JMF4"/>
<accession>A0A1D2JMF4</accession>
<proteinExistence type="predicted"/>
<evidence type="ECO:0000313" key="2">
    <source>
        <dbReference type="EMBL" id="ODH42272.1"/>
    </source>
</evidence>
<sequence length="74" mass="8031">MHPPFAESLEFAGKQLDIRLREEQQATGLCAFVYALQSGGKRESLMISVTSLSPGHRSVHSRGLAKSDSISAED</sequence>
<dbReference type="VEuPathDB" id="FungiDB:PABG_00717"/>
<feature type="region of interest" description="Disordered" evidence="1">
    <location>
        <begin position="53"/>
        <end position="74"/>
    </location>
</feature>
<comment type="caution">
    <text evidence="2">The sequence shown here is derived from an EMBL/GenBank/DDBJ whole genome shotgun (WGS) entry which is preliminary data.</text>
</comment>
<evidence type="ECO:0000256" key="1">
    <source>
        <dbReference type="SAM" id="MobiDB-lite"/>
    </source>
</evidence>
<protein>
    <submittedName>
        <fullName evidence="2">Uncharacterized protein</fullName>
    </submittedName>
</protein>
<organism evidence="2 3">
    <name type="scientific">Paracoccidioides brasiliensis</name>
    <dbReference type="NCBI Taxonomy" id="121759"/>
    <lineage>
        <taxon>Eukaryota</taxon>
        <taxon>Fungi</taxon>
        <taxon>Dikarya</taxon>
        <taxon>Ascomycota</taxon>
        <taxon>Pezizomycotina</taxon>
        <taxon>Eurotiomycetes</taxon>
        <taxon>Eurotiomycetidae</taxon>
        <taxon>Onygenales</taxon>
        <taxon>Ajellomycetaceae</taxon>
        <taxon>Paracoccidioides</taxon>
    </lineage>
</organism>
<name>A0A1D2JMF4_PARBR</name>
<dbReference type="VEuPathDB" id="FungiDB:PADG_03159"/>
<dbReference type="Proteomes" id="UP000242814">
    <property type="component" value="Unassembled WGS sequence"/>
</dbReference>
<evidence type="ECO:0000313" key="3">
    <source>
        <dbReference type="Proteomes" id="UP000242814"/>
    </source>
</evidence>